<reference evidence="1" key="1">
    <citation type="submission" date="2014-05" db="EMBL/GenBank/DDBJ databases">
        <authorList>
            <person name="Chronopoulou M."/>
        </authorList>
    </citation>
    <scope>NUCLEOTIDE SEQUENCE</scope>
    <source>
        <tissue evidence="1">Whole organism</tissue>
    </source>
</reference>
<evidence type="ECO:0000313" key="1">
    <source>
        <dbReference type="EMBL" id="CDW45959.1"/>
    </source>
</evidence>
<dbReference type="AlphaFoldDB" id="A0A0K2V661"/>
<dbReference type="EMBL" id="HACA01028598">
    <property type="protein sequence ID" value="CDW45959.1"/>
    <property type="molecule type" value="Transcribed_RNA"/>
</dbReference>
<proteinExistence type="predicted"/>
<accession>A0A0K2V661</accession>
<name>A0A0K2V661_LEPSM</name>
<feature type="non-terminal residue" evidence="1">
    <location>
        <position position="1"/>
    </location>
</feature>
<organism evidence="1">
    <name type="scientific">Lepeophtheirus salmonis</name>
    <name type="common">Salmon louse</name>
    <name type="synonym">Caligus salmonis</name>
    <dbReference type="NCBI Taxonomy" id="72036"/>
    <lineage>
        <taxon>Eukaryota</taxon>
        <taxon>Metazoa</taxon>
        <taxon>Ecdysozoa</taxon>
        <taxon>Arthropoda</taxon>
        <taxon>Crustacea</taxon>
        <taxon>Multicrustacea</taxon>
        <taxon>Hexanauplia</taxon>
        <taxon>Copepoda</taxon>
        <taxon>Siphonostomatoida</taxon>
        <taxon>Caligidae</taxon>
        <taxon>Lepeophtheirus</taxon>
    </lineage>
</organism>
<sequence>SDYVLKCISYFLTFVDFIGIFECRCNFQTLIQESSFKQLNCSLAYWNITLSIIWGLQKNK</sequence>
<protein>
    <submittedName>
        <fullName evidence="1">Uncharacterized protein</fullName>
    </submittedName>
</protein>